<evidence type="ECO:0000313" key="3">
    <source>
        <dbReference type="Proteomes" id="UP000805841"/>
    </source>
</evidence>
<reference evidence="2 3" key="1">
    <citation type="journal article" date="2020" name="Insects">
        <title>Bacteria Belonging to Pseudomonas typographi sp. nov. from the Bark Beetle Ips typographus Have Genomic Potential to Aid in the Host Ecology.</title>
        <authorList>
            <person name="Peral-Aranega E."/>
            <person name="Saati-Santamaria Z."/>
            <person name="Kolarik M."/>
            <person name="Rivas R."/>
            <person name="Garcia-Fraile P."/>
        </authorList>
    </citation>
    <scope>NUCLEOTIDE SEQUENCE [LARGE SCALE GENOMIC DNA]</scope>
    <source>
        <strain evidence="2 3">CA3A</strain>
    </source>
</reference>
<sequence>MKTKTSGVPLAYRLAVTSRVVAAALGGYAVAALASVCLAWVLPMAQAQGVITSMMLGFVVYLAAALWCFACRSAWRAWAAMLGCALVLGVLDAGLYWAHLR</sequence>
<feature type="transmembrane region" description="Helical" evidence="1">
    <location>
        <begin position="20"/>
        <end position="42"/>
    </location>
</feature>
<gene>
    <name evidence="2" type="ORF">HAQ05_06180</name>
</gene>
<evidence type="ECO:0000256" key="1">
    <source>
        <dbReference type="SAM" id="Phobius"/>
    </source>
</evidence>
<evidence type="ECO:0000313" key="2">
    <source>
        <dbReference type="EMBL" id="MBD1598293.1"/>
    </source>
</evidence>
<dbReference type="Pfam" id="PF12365">
    <property type="entry name" value="DUF3649"/>
    <property type="match status" value="1"/>
</dbReference>
<comment type="caution">
    <text evidence="2">The sequence shown here is derived from an EMBL/GenBank/DDBJ whole genome shotgun (WGS) entry which is preliminary data.</text>
</comment>
<name>A0ABR7YYK9_9PSED</name>
<dbReference type="RefSeq" id="WP_190418493.1">
    <property type="nucleotide sequence ID" value="NZ_JAAOCA010000006.1"/>
</dbReference>
<accession>A0ABR7YYK9</accession>
<keyword evidence="3" id="KW-1185">Reference proteome</keyword>
<keyword evidence="1" id="KW-0472">Membrane</keyword>
<dbReference type="EMBL" id="JAAOCA010000006">
    <property type="protein sequence ID" value="MBD1598293.1"/>
    <property type="molecule type" value="Genomic_DNA"/>
</dbReference>
<protein>
    <submittedName>
        <fullName evidence="2">DUF3649 domain-containing protein</fullName>
    </submittedName>
</protein>
<keyword evidence="1" id="KW-0812">Transmembrane</keyword>
<organism evidence="2 3">
    <name type="scientific">Pseudomonas typographi</name>
    <dbReference type="NCBI Taxonomy" id="2715964"/>
    <lineage>
        <taxon>Bacteria</taxon>
        <taxon>Pseudomonadati</taxon>
        <taxon>Pseudomonadota</taxon>
        <taxon>Gammaproteobacteria</taxon>
        <taxon>Pseudomonadales</taxon>
        <taxon>Pseudomonadaceae</taxon>
        <taxon>Pseudomonas</taxon>
    </lineage>
</organism>
<feature type="transmembrane region" description="Helical" evidence="1">
    <location>
        <begin position="77"/>
        <end position="98"/>
    </location>
</feature>
<keyword evidence="1" id="KW-1133">Transmembrane helix</keyword>
<dbReference type="Proteomes" id="UP000805841">
    <property type="component" value="Unassembled WGS sequence"/>
</dbReference>
<feature type="transmembrane region" description="Helical" evidence="1">
    <location>
        <begin position="48"/>
        <end position="70"/>
    </location>
</feature>
<dbReference type="InterPro" id="IPR022109">
    <property type="entry name" value="DUF3649"/>
</dbReference>
<proteinExistence type="predicted"/>